<dbReference type="InterPro" id="IPR000719">
    <property type="entry name" value="Prot_kinase_dom"/>
</dbReference>
<name>A0A6B2LVX4_9EUKA</name>
<dbReference type="InterPro" id="IPR053215">
    <property type="entry name" value="TKL_Ser/Thr_kinase"/>
</dbReference>
<organism evidence="2">
    <name type="scientific">Arcella intermedia</name>
    <dbReference type="NCBI Taxonomy" id="1963864"/>
    <lineage>
        <taxon>Eukaryota</taxon>
        <taxon>Amoebozoa</taxon>
        <taxon>Tubulinea</taxon>
        <taxon>Elardia</taxon>
        <taxon>Arcellinida</taxon>
        <taxon>Sphaerothecina</taxon>
        <taxon>Arcellidae</taxon>
        <taxon>Arcella</taxon>
    </lineage>
</organism>
<reference evidence="2" key="1">
    <citation type="journal article" date="2020" name="J. Eukaryot. Microbiol.">
        <title>De novo Sequencing, Assembly and Annotation of the Transcriptome for the Free-Living Testate Amoeba Arcella intermedia.</title>
        <authorList>
            <person name="Ribeiro G.M."/>
            <person name="Porfirio-Sousa A.L."/>
            <person name="Maurer-Alcala X.X."/>
            <person name="Katz L.A."/>
            <person name="Lahr D.J.G."/>
        </authorList>
    </citation>
    <scope>NUCLEOTIDE SEQUENCE</scope>
</reference>
<dbReference type="Gene3D" id="1.10.510.10">
    <property type="entry name" value="Transferase(Phosphotransferase) domain 1"/>
    <property type="match status" value="1"/>
</dbReference>
<dbReference type="SUPFAM" id="SSF56112">
    <property type="entry name" value="Protein kinase-like (PK-like)"/>
    <property type="match status" value="1"/>
</dbReference>
<dbReference type="Pfam" id="PF00069">
    <property type="entry name" value="Pkinase"/>
    <property type="match status" value="1"/>
</dbReference>
<dbReference type="GO" id="GO:0005524">
    <property type="term" value="F:ATP binding"/>
    <property type="evidence" value="ECO:0007669"/>
    <property type="project" value="InterPro"/>
</dbReference>
<accession>A0A6B2LVX4</accession>
<dbReference type="EMBL" id="GIBP01011747">
    <property type="protein sequence ID" value="NDV40716.1"/>
    <property type="molecule type" value="Transcribed_RNA"/>
</dbReference>
<feature type="domain" description="Protein kinase" evidence="1">
    <location>
        <begin position="1"/>
        <end position="93"/>
    </location>
</feature>
<dbReference type="AlphaFoldDB" id="A0A6B2LVX4"/>
<sequence>MAPEIHKECPYDVQVDIWSFGMLMYELFSWKLPYHNTPVLDVKEKVLAGHVPDTNGLSENFGVFKELYENCIKHNPTERWTADQCLDFLNKIS</sequence>
<protein>
    <recommendedName>
        <fullName evidence="1">Protein kinase domain-containing protein</fullName>
    </recommendedName>
</protein>
<evidence type="ECO:0000259" key="1">
    <source>
        <dbReference type="PROSITE" id="PS50011"/>
    </source>
</evidence>
<proteinExistence type="predicted"/>
<dbReference type="InterPro" id="IPR011009">
    <property type="entry name" value="Kinase-like_dom_sf"/>
</dbReference>
<dbReference type="PANTHER" id="PTHR45756">
    <property type="entry name" value="PALMITOYLTRANSFERASE"/>
    <property type="match status" value="1"/>
</dbReference>
<dbReference type="PANTHER" id="PTHR45756:SF1">
    <property type="entry name" value="PROTEIN KINASE DOMAIN CONTAINING PROTEIN"/>
    <property type="match status" value="1"/>
</dbReference>
<dbReference type="GO" id="GO:0004672">
    <property type="term" value="F:protein kinase activity"/>
    <property type="evidence" value="ECO:0007669"/>
    <property type="project" value="InterPro"/>
</dbReference>
<dbReference type="PROSITE" id="PS50011">
    <property type="entry name" value="PROTEIN_KINASE_DOM"/>
    <property type="match status" value="1"/>
</dbReference>
<evidence type="ECO:0000313" key="2">
    <source>
        <dbReference type="EMBL" id="NDV40716.1"/>
    </source>
</evidence>